<accession>A0A401P795</accession>
<evidence type="ECO:0000313" key="1">
    <source>
        <dbReference type="EMBL" id="GCB68996.1"/>
    </source>
</evidence>
<dbReference type="EMBL" id="BFAA01005942">
    <property type="protein sequence ID" value="GCB68996.1"/>
    <property type="molecule type" value="Genomic_DNA"/>
</dbReference>
<dbReference type="Proteomes" id="UP000288216">
    <property type="component" value="Unassembled WGS sequence"/>
</dbReference>
<keyword evidence="2" id="KW-1185">Reference proteome</keyword>
<evidence type="ECO:0000313" key="2">
    <source>
        <dbReference type="Proteomes" id="UP000288216"/>
    </source>
</evidence>
<reference evidence="1 2" key="1">
    <citation type="journal article" date="2018" name="Nat. Ecol. Evol.">
        <title>Shark genomes provide insights into elasmobranch evolution and the origin of vertebrates.</title>
        <authorList>
            <person name="Hara Y"/>
            <person name="Yamaguchi K"/>
            <person name="Onimaru K"/>
            <person name="Kadota M"/>
            <person name="Koyanagi M"/>
            <person name="Keeley SD"/>
            <person name="Tatsumi K"/>
            <person name="Tanaka K"/>
            <person name="Motone F"/>
            <person name="Kageyama Y"/>
            <person name="Nozu R"/>
            <person name="Adachi N"/>
            <person name="Nishimura O"/>
            <person name="Nakagawa R"/>
            <person name="Tanegashima C"/>
            <person name="Kiyatake I"/>
            <person name="Matsumoto R"/>
            <person name="Murakumo K"/>
            <person name="Nishida K"/>
            <person name="Terakita A"/>
            <person name="Kuratani S"/>
            <person name="Sato K"/>
            <person name="Hyodo S Kuraku.S."/>
        </authorList>
    </citation>
    <scope>NUCLEOTIDE SEQUENCE [LARGE SCALE GENOMIC DNA]</scope>
</reference>
<dbReference type="AlphaFoldDB" id="A0A401P795"/>
<proteinExistence type="predicted"/>
<gene>
    <name evidence="1" type="ORF">scyTo_0012347</name>
</gene>
<comment type="caution">
    <text evidence="1">The sequence shown here is derived from an EMBL/GenBank/DDBJ whole genome shotgun (WGS) entry which is preliminary data.</text>
</comment>
<sequence length="56" mass="6613">MTIITRTSCQPATYCSTHHLAVFWKLDPLVAHCKQTKEFLISNHLRLWHCPFNKMN</sequence>
<organism evidence="1 2">
    <name type="scientific">Scyliorhinus torazame</name>
    <name type="common">Cloudy catshark</name>
    <name type="synonym">Catulus torazame</name>
    <dbReference type="NCBI Taxonomy" id="75743"/>
    <lineage>
        <taxon>Eukaryota</taxon>
        <taxon>Metazoa</taxon>
        <taxon>Chordata</taxon>
        <taxon>Craniata</taxon>
        <taxon>Vertebrata</taxon>
        <taxon>Chondrichthyes</taxon>
        <taxon>Elasmobranchii</taxon>
        <taxon>Galeomorphii</taxon>
        <taxon>Galeoidea</taxon>
        <taxon>Carcharhiniformes</taxon>
        <taxon>Scyliorhinidae</taxon>
        <taxon>Scyliorhinus</taxon>
    </lineage>
</organism>
<name>A0A401P795_SCYTO</name>
<feature type="non-terminal residue" evidence="1">
    <location>
        <position position="56"/>
    </location>
</feature>
<protein>
    <submittedName>
        <fullName evidence="1">Uncharacterized protein</fullName>
    </submittedName>
</protein>